<feature type="domain" description="Origin recognition complex subunit 3 winged helix C-terminal" evidence="8">
    <location>
        <begin position="550"/>
        <end position="751"/>
    </location>
</feature>
<evidence type="ECO:0000256" key="5">
    <source>
        <dbReference type="ARBA" id="ARBA00023242"/>
    </source>
</evidence>
<name>W2S6Q4_CYPE1</name>
<dbReference type="CDD" id="cd20704">
    <property type="entry name" value="Orc3"/>
    <property type="match status" value="1"/>
</dbReference>
<evidence type="ECO:0000256" key="1">
    <source>
        <dbReference type="ARBA" id="ARBA00004123"/>
    </source>
</evidence>
<dbReference type="HOGENOM" id="CLU_015257_1_0_1"/>
<dbReference type="GO" id="GO:0005656">
    <property type="term" value="C:nuclear pre-replicative complex"/>
    <property type="evidence" value="ECO:0007669"/>
    <property type="project" value="TreeGrafter"/>
</dbReference>
<comment type="subcellular location">
    <subcellularLocation>
        <location evidence="1">Nucleus</location>
    </subcellularLocation>
</comment>
<evidence type="ECO:0000259" key="7">
    <source>
        <dbReference type="Pfam" id="PF07034"/>
    </source>
</evidence>
<evidence type="ECO:0000256" key="4">
    <source>
        <dbReference type="ARBA" id="ARBA00023125"/>
    </source>
</evidence>
<keyword evidence="5" id="KW-0539">Nucleus</keyword>
<dbReference type="GeneID" id="19977885"/>
<feature type="region of interest" description="Disordered" evidence="6">
    <location>
        <begin position="33"/>
        <end position="55"/>
    </location>
</feature>
<feature type="compositionally biased region" description="Low complexity" evidence="6">
    <location>
        <begin position="672"/>
        <end position="686"/>
    </location>
</feature>
<feature type="domain" description="Origin recognition complex subunit 3 N-terminal" evidence="7">
    <location>
        <begin position="18"/>
        <end position="350"/>
    </location>
</feature>
<evidence type="ECO:0000256" key="3">
    <source>
        <dbReference type="ARBA" id="ARBA00022705"/>
    </source>
</evidence>
<dbReference type="GO" id="GO:0005664">
    <property type="term" value="C:nuclear origin of replication recognition complex"/>
    <property type="evidence" value="ECO:0007669"/>
    <property type="project" value="InterPro"/>
</dbReference>
<dbReference type="Pfam" id="PF07034">
    <property type="entry name" value="ORC3_N"/>
    <property type="match status" value="1"/>
</dbReference>
<evidence type="ECO:0000256" key="6">
    <source>
        <dbReference type="SAM" id="MobiDB-lite"/>
    </source>
</evidence>
<dbReference type="RefSeq" id="XP_008713439.1">
    <property type="nucleotide sequence ID" value="XM_008715217.1"/>
</dbReference>
<feature type="compositionally biased region" description="Acidic residues" evidence="6">
    <location>
        <begin position="696"/>
        <end position="708"/>
    </location>
</feature>
<feature type="compositionally biased region" description="Gly residues" evidence="6">
    <location>
        <begin position="628"/>
        <end position="638"/>
    </location>
</feature>
<dbReference type="VEuPathDB" id="FungiDB:HMPREF1541_10546"/>
<feature type="region of interest" description="Disordered" evidence="6">
    <location>
        <begin position="618"/>
        <end position="709"/>
    </location>
</feature>
<proteinExistence type="inferred from homology"/>
<keyword evidence="10" id="KW-1185">Reference proteome</keyword>
<dbReference type="eggNOG" id="KOG2538">
    <property type="taxonomic scope" value="Eukaryota"/>
</dbReference>
<organism evidence="9 10">
    <name type="scientific">Cyphellophora europaea (strain CBS 101466)</name>
    <name type="common">Phialophora europaea</name>
    <dbReference type="NCBI Taxonomy" id="1220924"/>
    <lineage>
        <taxon>Eukaryota</taxon>
        <taxon>Fungi</taxon>
        <taxon>Dikarya</taxon>
        <taxon>Ascomycota</taxon>
        <taxon>Pezizomycotina</taxon>
        <taxon>Eurotiomycetes</taxon>
        <taxon>Chaetothyriomycetidae</taxon>
        <taxon>Chaetothyriales</taxon>
        <taxon>Cyphellophoraceae</taxon>
        <taxon>Cyphellophora</taxon>
    </lineage>
</organism>
<feature type="compositionally biased region" description="Basic and acidic residues" evidence="6">
    <location>
        <begin position="656"/>
        <end position="671"/>
    </location>
</feature>
<keyword evidence="3" id="KW-0235">DNA replication</keyword>
<dbReference type="OrthoDB" id="10265211at2759"/>
<dbReference type="Pfam" id="PF18137">
    <property type="entry name" value="WHD_ORC"/>
    <property type="match status" value="1"/>
</dbReference>
<gene>
    <name evidence="9" type="ORF">HMPREF1541_10546</name>
</gene>
<dbReference type="PANTHER" id="PTHR12748:SF0">
    <property type="entry name" value="ORIGIN RECOGNITION COMPLEX SUBUNIT 3"/>
    <property type="match status" value="1"/>
</dbReference>
<dbReference type="InterPro" id="IPR040855">
    <property type="entry name" value="ORC_WH_C"/>
</dbReference>
<evidence type="ECO:0000313" key="9">
    <source>
        <dbReference type="EMBL" id="ETN44366.1"/>
    </source>
</evidence>
<dbReference type="EMBL" id="KB822715">
    <property type="protein sequence ID" value="ETN44366.1"/>
    <property type="molecule type" value="Genomic_DNA"/>
</dbReference>
<evidence type="ECO:0000256" key="2">
    <source>
        <dbReference type="ARBA" id="ARBA00010977"/>
    </source>
</evidence>
<accession>W2S6Q4</accession>
<dbReference type="InterPro" id="IPR020795">
    <property type="entry name" value="ORC3"/>
</dbReference>
<dbReference type="Proteomes" id="UP000030752">
    <property type="component" value="Unassembled WGS sequence"/>
</dbReference>
<sequence length="754" mass="81988">MGQDADDGQLDNDDFSYQACYVFKPTSTLELDIDDRPKKRRKTATVEDSSPAPRSWPRLCAGAELEEYARSREEAFREAWRVAESRIENGAGSIDEAAVEKIVQCVHEGNNPAERVRTAVVVSGSDTSALGQCIRRLRQSDDADLVVELQASHAPTLQTALRTLIRNAIETHSNIGEYNAFVATQKRQIPMIFDLELLQRYTAKKGLHKVVVAMPDAETFDLNVFSELITNLASWKDRIHFVLLLGLATTVHLFESRLAKSTARLLDAEVFSLKSEGDSFYDIFSAVQQPASSSIDPRIQGTAPQLYVGPSVVSALNDLSQDQSLTMHTFTAAVKYAHMTHFFANPLSVLLRPTAIDVSAPNLTLCEAIRNTASFQVHCSSILDGRLPNTNPSIVRKLLDDDRELLQYSIEQLHETSRHYQQKVAALHTLATVASHLSTGSSATSPFTHYHQLTQALHRGQVVGSDSYQLILDALPPLPGPSLTALLTKLSPNLTSSEPINTPFNLLGHIDHLINTILAPPSSSPPPYLNEALLITSRGPLVSAFNPRPRFALERALSSPSDYLGCDCCTDTTTNNKGAAAANAEKEPATVLYGLLAEAGREVNVFDLWSTFRDRMTLGSETDDPTGSGRGQGQGAKGQKGKVSTGKTTTTKKGKAAGEADSGKGKGKDKSNTTAAAAKSNSRTRAPNPNGHDATEDSNNDNDSAPDADPERQALTLFYRALAELRHLGLVKSTSDRRLNKGVEVVSRTTWHGL</sequence>
<dbReference type="GO" id="GO:0006270">
    <property type="term" value="P:DNA replication initiation"/>
    <property type="evidence" value="ECO:0007669"/>
    <property type="project" value="TreeGrafter"/>
</dbReference>
<dbReference type="STRING" id="1220924.W2S6Q4"/>
<dbReference type="InParanoid" id="W2S6Q4"/>
<reference evidence="9 10" key="1">
    <citation type="submission" date="2013-03" db="EMBL/GenBank/DDBJ databases">
        <title>The Genome Sequence of Phialophora europaea CBS 101466.</title>
        <authorList>
            <consortium name="The Broad Institute Genomics Platform"/>
            <person name="Cuomo C."/>
            <person name="de Hoog S."/>
            <person name="Gorbushina A."/>
            <person name="Walker B."/>
            <person name="Young S.K."/>
            <person name="Zeng Q."/>
            <person name="Gargeya S."/>
            <person name="Fitzgerald M."/>
            <person name="Haas B."/>
            <person name="Abouelleil A."/>
            <person name="Allen A.W."/>
            <person name="Alvarado L."/>
            <person name="Arachchi H.M."/>
            <person name="Berlin A.M."/>
            <person name="Chapman S.B."/>
            <person name="Gainer-Dewar J."/>
            <person name="Goldberg J."/>
            <person name="Griggs A."/>
            <person name="Gujja S."/>
            <person name="Hansen M."/>
            <person name="Howarth C."/>
            <person name="Imamovic A."/>
            <person name="Ireland A."/>
            <person name="Larimer J."/>
            <person name="McCowan C."/>
            <person name="Murphy C."/>
            <person name="Pearson M."/>
            <person name="Poon T.W."/>
            <person name="Priest M."/>
            <person name="Roberts A."/>
            <person name="Saif S."/>
            <person name="Shea T."/>
            <person name="Sisk P."/>
            <person name="Sykes S."/>
            <person name="Wortman J."/>
            <person name="Nusbaum C."/>
            <person name="Birren B."/>
        </authorList>
    </citation>
    <scope>NUCLEOTIDE SEQUENCE [LARGE SCALE GENOMIC DNA]</scope>
    <source>
        <strain evidence="9 10">CBS 101466</strain>
    </source>
</reference>
<evidence type="ECO:0000259" key="8">
    <source>
        <dbReference type="Pfam" id="PF18137"/>
    </source>
</evidence>
<dbReference type="GO" id="GO:0031261">
    <property type="term" value="C:DNA replication preinitiation complex"/>
    <property type="evidence" value="ECO:0007669"/>
    <property type="project" value="TreeGrafter"/>
</dbReference>
<comment type="similarity">
    <text evidence="2">Belongs to the ORC3 family.</text>
</comment>
<dbReference type="PANTHER" id="PTHR12748">
    <property type="entry name" value="ORIGIN RECOGNITION COMPLEX SUBUNIT 3"/>
    <property type="match status" value="1"/>
</dbReference>
<protein>
    <submittedName>
        <fullName evidence="9">Uncharacterized protein</fullName>
    </submittedName>
</protein>
<dbReference type="InterPro" id="IPR045667">
    <property type="entry name" value="ORC3_N"/>
</dbReference>
<dbReference type="GO" id="GO:0003688">
    <property type="term" value="F:DNA replication origin binding"/>
    <property type="evidence" value="ECO:0007669"/>
    <property type="project" value="TreeGrafter"/>
</dbReference>
<evidence type="ECO:0000313" key="10">
    <source>
        <dbReference type="Proteomes" id="UP000030752"/>
    </source>
</evidence>
<keyword evidence="4" id="KW-0238">DNA-binding</keyword>
<dbReference type="AlphaFoldDB" id="W2S6Q4"/>